<dbReference type="InterPro" id="IPR012910">
    <property type="entry name" value="Plug_dom"/>
</dbReference>
<dbReference type="HOGENOM" id="CLU_026226_0_0_10"/>
<dbReference type="SUPFAM" id="SSF56935">
    <property type="entry name" value="Porins"/>
    <property type="match status" value="1"/>
</dbReference>
<dbReference type="PANTHER" id="PTHR30069">
    <property type="entry name" value="TONB-DEPENDENT OUTER MEMBRANE RECEPTOR"/>
    <property type="match status" value="1"/>
</dbReference>
<dbReference type="PANTHER" id="PTHR30069:SF29">
    <property type="entry name" value="HEMOGLOBIN AND HEMOGLOBIN-HAPTOGLOBIN-BINDING PROTEIN 1-RELATED"/>
    <property type="match status" value="1"/>
</dbReference>
<dbReference type="InterPro" id="IPR039426">
    <property type="entry name" value="TonB-dep_rcpt-like"/>
</dbReference>
<name>A0A0E3ZEU4_9BACT</name>
<feature type="domain" description="TonB-dependent receptor plug" evidence="14">
    <location>
        <begin position="51"/>
        <end position="150"/>
    </location>
</feature>
<evidence type="ECO:0000256" key="4">
    <source>
        <dbReference type="ARBA" id="ARBA00022692"/>
    </source>
</evidence>
<dbReference type="InterPro" id="IPR036942">
    <property type="entry name" value="Beta-barrel_TonB_sf"/>
</dbReference>
<evidence type="ECO:0000259" key="13">
    <source>
        <dbReference type="Pfam" id="PF00593"/>
    </source>
</evidence>
<dbReference type="RefSeq" id="WP_046310138.1">
    <property type="nucleotide sequence ID" value="NZ_CBCSCY010000004.1"/>
</dbReference>
<feature type="domain" description="TonB-dependent receptor-like beta-barrel" evidence="13">
    <location>
        <begin position="186"/>
        <end position="613"/>
    </location>
</feature>
<evidence type="ECO:0000259" key="14">
    <source>
        <dbReference type="Pfam" id="PF07715"/>
    </source>
</evidence>
<dbReference type="InterPro" id="IPR037066">
    <property type="entry name" value="Plug_dom_sf"/>
</dbReference>
<feature type="chain" id="PRO_5002416287" description="TonB-dependent receptor" evidence="12">
    <location>
        <begin position="25"/>
        <end position="638"/>
    </location>
</feature>
<evidence type="ECO:0000256" key="10">
    <source>
        <dbReference type="PROSITE-ProRule" id="PRU01360"/>
    </source>
</evidence>
<dbReference type="AlphaFoldDB" id="A0A0E3ZEU4"/>
<keyword evidence="6 11" id="KW-0798">TonB box</keyword>
<dbReference type="Pfam" id="PF07715">
    <property type="entry name" value="Plug"/>
    <property type="match status" value="1"/>
</dbReference>
<comment type="subcellular location">
    <subcellularLocation>
        <location evidence="1 10">Cell outer membrane</location>
        <topology evidence="1 10">Multi-pass membrane protein</topology>
    </subcellularLocation>
</comment>
<evidence type="ECO:0000256" key="8">
    <source>
        <dbReference type="ARBA" id="ARBA00023170"/>
    </source>
</evidence>
<evidence type="ECO:0000256" key="5">
    <source>
        <dbReference type="ARBA" id="ARBA00022729"/>
    </source>
</evidence>
<evidence type="ECO:0000256" key="11">
    <source>
        <dbReference type="RuleBase" id="RU003357"/>
    </source>
</evidence>
<keyword evidence="5 12" id="KW-0732">Signal</keyword>
<dbReference type="Proteomes" id="UP000033109">
    <property type="component" value="Chromosome"/>
</dbReference>
<keyword evidence="9 10" id="KW-0998">Cell outer membrane</keyword>
<dbReference type="GO" id="GO:0044718">
    <property type="term" value="P:siderophore transmembrane transport"/>
    <property type="evidence" value="ECO:0007669"/>
    <property type="project" value="TreeGrafter"/>
</dbReference>
<gene>
    <name evidence="15" type="ORF">PKOR_08260</name>
</gene>
<evidence type="ECO:0000313" key="15">
    <source>
        <dbReference type="EMBL" id="AKD03115.1"/>
    </source>
</evidence>
<dbReference type="KEGG" id="pko:PKOR_08260"/>
<dbReference type="GO" id="GO:0009279">
    <property type="term" value="C:cell outer membrane"/>
    <property type="evidence" value="ECO:0007669"/>
    <property type="project" value="UniProtKB-SubCell"/>
</dbReference>
<evidence type="ECO:0000256" key="12">
    <source>
        <dbReference type="SAM" id="SignalP"/>
    </source>
</evidence>
<accession>A0A0E3ZEU4</accession>
<sequence length="638" mass="70651">MTKFSLLKIWLCACLGGVTTVAMAQQDTTWHQLRTVEVFGKPAEVYAAGSRVVQVDSSFLSTYSSGSLAEALQARSPIYFKSYGVSGISSVAFRGTNASQTAVLWNGLNIAPATLGQIDFSTIPLSGVGEVAVQHGSAAANYGSGAIGGAVLLNSPNFSTEGFGGDVKLEAGSFGRYFGSGSVGYTAKKFSYGLSAYGSLAKNNFKYRNLSRFGTPEVRQENAQMEQHGFTQDLSWHLSPGTEVAVHSWYTFSDRDLQPAMGSAYANAQQQDKSLRLMTELKHQSQLGQTDVKVAYFNDYLHYTDISSNSESNVDTYQLQAEQTYTYGERWSLRGGLNLQHFVASNDGYAGQQDENRASLFALFRYDPVQPLQLTLNLRQALVEGYNPPLTPALGFNWKFFNSHQHQVSLKGNVSGSYRVPTLNDRFWVGAGNPNLHPEQGWNYELGLRHVLVQENNLLLETEAAGYYMLIDDWIQWAPNSTGVWRPTNLQKVESKGLEFSTTATATFSELKLRSSAGYTYTSSVQAEVYEGSGDKGKQLMYVPQHKALFSTKATYRKWSLIGNVNYTGLRYTTNSETSSLNSFTLLHLALSRRLQLGQNTLHFTLRSDNVTNAEYQTMAYRAMPPRGYTFSLRFIIP</sequence>
<proteinExistence type="inferred from homology"/>
<dbReference type="Gene3D" id="2.170.130.10">
    <property type="entry name" value="TonB-dependent receptor, plug domain"/>
    <property type="match status" value="1"/>
</dbReference>
<reference evidence="15 16" key="1">
    <citation type="journal article" date="2015" name="Sci. Rep.">
        <title>Unraveling adaptation of Pontibacter korlensis to radiation and infertility in desert through complete genome and comparative transcriptomic analysis.</title>
        <authorList>
            <person name="Dai J."/>
            <person name="Dai W."/>
            <person name="Qiu C."/>
            <person name="Yang Z."/>
            <person name="Zhang Y."/>
            <person name="Zhou M."/>
            <person name="Zhang L."/>
            <person name="Fang C."/>
            <person name="Gao Q."/>
            <person name="Yang Q."/>
            <person name="Li X."/>
            <person name="Wang Z."/>
            <person name="Wang Z."/>
            <person name="Jia Z."/>
            <person name="Chen X."/>
        </authorList>
    </citation>
    <scope>NUCLEOTIDE SEQUENCE [LARGE SCALE GENOMIC DNA]</scope>
    <source>
        <strain evidence="15 16">X14-1T</strain>
    </source>
</reference>
<evidence type="ECO:0000256" key="3">
    <source>
        <dbReference type="ARBA" id="ARBA00022452"/>
    </source>
</evidence>
<evidence type="ECO:0000256" key="7">
    <source>
        <dbReference type="ARBA" id="ARBA00023136"/>
    </source>
</evidence>
<dbReference type="EMBL" id="CP009621">
    <property type="protein sequence ID" value="AKD03115.1"/>
    <property type="molecule type" value="Genomic_DNA"/>
</dbReference>
<dbReference type="OrthoDB" id="9762903at2"/>
<evidence type="ECO:0008006" key="17">
    <source>
        <dbReference type="Google" id="ProtNLM"/>
    </source>
</evidence>
<protein>
    <recommendedName>
        <fullName evidence="17">TonB-dependent receptor</fullName>
    </recommendedName>
</protein>
<evidence type="ECO:0000256" key="1">
    <source>
        <dbReference type="ARBA" id="ARBA00004571"/>
    </source>
</evidence>
<evidence type="ECO:0000256" key="2">
    <source>
        <dbReference type="ARBA" id="ARBA00022448"/>
    </source>
</evidence>
<keyword evidence="7 10" id="KW-0472">Membrane</keyword>
<dbReference type="GO" id="GO:0015344">
    <property type="term" value="F:siderophore uptake transmembrane transporter activity"/>
    <property type="evidence" value="ECO:0007669"/>
    <property type="project" value="TreeGrafter"/>
</dbReference>
<evidence type="ECO:0000313" key="16">
    <source>
        <dbReference type="Proteomes" id="UP000033109"/>
    </source>
</evidence>
<keyword evidence="3 10" id="KW-1134">Transmembrane beta strand</keyword>
<dbReference type="PATRIC" id="fig|400092.3.peg.1824"/>
<dbReference type="Pfam" id="PF00593">
    <property type="entry name" value="TonB_dep_Rec_b-barrel"/>
    <property type="match status" value="1"/>
</dbReference>
<organism evidence="15 16">
    <name type="scientific">Pontibacter korlensis</name>
    <dbReference type="NCBI Taxonomy" id="400092"/>
    <lineage>
        <taxon>Bacteria</taxon>
        <taxon>Pseudomonadati</taxon>
        <taxon>Bacteroidota</taxon>
        <taxon>Cytophagia</taxon>
        <taxon>Cytophagales</taxon>
        <taxon>Hymenobacteraceae</taxon>
        <taxon>Pontibacter</taxon>
    </lineage>
</organism>
<evidence type="ECO:0000256" key="6">
    <source>
        <dbReference type="ARBA" id="ARBA00023077"/>
    </source>
</evidence>
<evidence type="ECO:0000256" key="9">
    <source>
        <dbReference type="ARBA" id="ARBA00023237"/>
    </source>
</evidence>
<dbReference type="InterPro" id="IPR000531">
    <property type="entry name" value="Beta-barrel_TonB"/>
</dbReference>
<dbReference type="STRING" id="400092.PKOR_08260"/>
<keyword evidence="2 10" id="KW-0813">Transport</keyword>
<keyword evidence="8" id="KW-0675">Receptor</keyword>
<feature type="signal peptide" evidence="12">
    <location>
        <begin position="1"/>
        <end position="24"/>
    </location>
</feature>
<dbReference type="PROSITE" id="PS52016">
    <property type="entry name" value="TONB_DEPENDENT_REC_3"/>
    <property type="match status" value="1"/>
</dbReference>
<comment type="similarity">
    <text evidence="10 11">Belongs to the TonB-dependent receptor family.</text>
</comment>
<dbReference type="Gene3D" id="2.40.170.20">
    <property type="entry name" value="TonB-dependent receptor, beta-barrel domain"/>
    <property type="match status" value="1"/>
</dbReference>
<keyword evidence="4 10" id="KW-0812">Transmembrane</keyword>
<keyword evidence="16" id="KW-1185">Reference proteome</keyword>